<keyword evidence="5" id="KW-0862">Zinc</keyword>
<keyword evidence="9" id="KW-0812">Transmembrane</keyword>
<dbReference type="PROSITE" id="PS50157">
    <property type="entry name" value="ZINC_FINGER_C2H2_2"/>
    <property type="match status" value="4"/>
</dbReference>
<evidence type="ECO:0000256" key="6">
    <source>
        <dbReference type="ARBA" id="ARBA00023242"/>
    </source>
</evidence>
<evidence type="ECO:0000256" key="9">
    <source>
        <dbReference type="SAM" id="Phobius"/>
    </source>
</evidence>
<feature type="region of interest" description="Disordered" evidence="8">
    <location>
        <begin position="650"/>
        <end position="710"/>
    </location>
</feature>
<feature type="transmembrane region" description="Helical" evidence="9">
    <location>
        <begin position="275"/>
        <end position="293"/>
    </location>
</feature>
<dbReference type="FunFam" id="3.30.160.60:FF:000072">
    <property type="entry name" value="zinc finger protein 143 isoform X1"/>
    <property type="match status" value="1"/>
</dbReference>
<dbReference type="PROSITE" id="PS00028">
    <property type="entry name" value="ZINC_FINGER_C2H2_1"/>
    <property type="match status" value="4"/>
</dbReference>
<keyword evidence="4 7" id="KW-0863">Zinc-finger</keyword>
<keyword evidence="2" id="KW-0479">Metal-binding</keyword>
<dbReference type="EMBL" id="SSOP01000018">
    <property type="protein sequence ID" value="KAB5594648.1"/>
    <property type="molecule type" value="Genomic_DNA"/>
</dbReference>
<feature type="compositionally biased region" description="Basic and acidic residues" evidence="8">
    <location>
        <begin position="461"/>
        <end position="472"/>
    </location>
</feature>
<evidence type="ECO:0000259" key="10">
    <source>
        <dbReference type="PROSITE" id="PS50157"/>
    </source>
</evidence>
<feature type="compositionally biased region" description="Polar residues" evidence="8">
    <location>
        <begin position="656"/>
        <end position="665"/>
    </location>
</feature>
<dbReference type="GO" id="GO:0000981">
    <property type="term" value="F:DNA-binding transcription factor activity, RNA polymerase II-specific"/>
    <property type="evidence" value="ECO:0007669"/>
    <property type="project" value="UniProtKB-ARBA"/>
</dbReference>
<evidence type="ECO:0000256" key="1">
    <source>
        <dbReference type="ARBA" id="ARBA00004123"/>
    </source>
</evidence>
<dbReference type="FunFam" id="3.30.160.60:FF:000125">
    <property type="entry name" value="Putative zinc finger protein 143"/>
    <property type="match status" value="1"/>
</dbReference>
<dbReference type="GO" id="GO:0005794">
    <property type="term" value="C:Golgi apparatus"/>
    <property type="evidence" value="ECO:0007669"/>
    <property type="project" value="TreeGrafter"/>
</dbReference>
<dbReference type="PANTHER" id="PTHR34391:SF1">
    <property type="entry name" value="UPF0658 GOLGI APPARATUS MEMBRANE PROTEIN C1952.10C-RELATED"/>
    <property type="match status" value="1"/>
</dbReference>
<feature type="compositionally biased region" description="Polar residues" evidence="8">
    <location>
        <begin position="483"/>
        <end position="492"/>
    </location>
</feature>
<protein>
    <submittedName>
        <fullName evidence="11">Zf-C2H2 domain-containing protein</fullName>
    </submittedName>
</protein>
<keyword evidence="9" id="KW-1133">Transmembrane helix</keyword>
<dbReference type="FunFam" id="3.30.160.60:FF:000624">
    <property type="entry name" value="zinc finger protein 697"/>
    <property type="match status" value="1"/>
</dbReference>
<dbReference type="FunFam" id="3.30.160.60:FF:000744">
    <property type="entry name" value="zinc finger E-box-binding homeobox 1"/>
    <property type="match status" value="1"/>
</dbReference>
<dbReference type="Proteomes" id="UP000383932">
    <property type="component" value="Unassembled WGS sequence"/>
</dbReference>
<feature type="transmembrane region" description="Helical" evidence="9">
    <location>
        <begin position="34"/>
        <end position="56"/>
    </location>
</feature>
<dbReference type="Pfam" id="PF00096">
    <property type="entry name" value="zf-C2H2"/>
    <property type="match status" value="4"/>
</dbReference>
<name>A0A5N5QSN1_9AGAM</name>
<dbReference type="SUPFAM" id="SSF57667">
    <property type="entry name" value="beta-beta-alpha zinc fingers"/>
    <property type="match status" value="2"/>
</dbReference>
<dbReference type="Gene3D" id="3.30.160.60">
    <property type="entry name" value="Classic Zinc Finger"/>
    <property type="match status" value="4"/>
</dbReference>
<organism evidence="11 12">
    <name type="scientific">Ceratobasidium theobromae</name>
    <dbReference type="NCBI Taxonomy" id="1582974"/>
    <lineage>
        <taxon>Eukaryota</taxon>
        <taxon>Fungi</taxon>
        <taxon>Dikarya</taxon>
        <taxon>Basidiomycota</taxon>
        <taxon>Agaricomycotina</taxon>
        <taxon>Agaricomycetes</taxon>
        <taxon>Cantharellales</taxon>
        <taxon>Ceratobasidiaceae</taxon>
        <taxon>Ceratobasidium</taxon>
    </lineage>
</organism>
<feature type="transmembrane region" description="Helical" evidence="9">
    <location>
        <begin position="102"/>
        <end position="121"/>
    </location>
</feature>
<dbReference type="GO" id="GO:0000978">
    <property type="term" value="F:RNA polymerase II cis-regulatory region sequence-specific DNA binding"/>
    <property type="evidence" value="ECO:0007669"/>
    <property type="project" value="UniProtKB-ARBA"/>
</dbReference>
<feature type="compositionally biased region" description="Basic and acidic residues" evidence="8">
    <location>
        <begin position="586"/>
        <end position="599"/>
    </location>
</feature>
<feature type="domain" description="C2H2-type" evidence="10">
    <location>
        <begin position="771"/>
        <end position="800"/>
    </location>
</feature>
<feature type="transmembrane region" description="Helical" evidence="9">
    <location>
        <begin position="168"/>
        <end position="187"/>
    </location>
</feature>
<feature type="region of interest" description="Disordered" evidence="8">
    <location>
        <begin position="529"/>
        <end position="609"/>
    </location>
</feature>
<feature type="transmembrane region" description="Helical" evidence="9">
    <location>
        <begin position="214"/>
        <end position="241"/>
    </location>
</feature>
<comment type="subcellular location">
    <subcellularLocation>
        <location evidence="1">Nucleus</location>
    </subcellularLocation>
</comment>
<dbReference type="InterPro" id="IPR013087">
    <property type="entry name" value="Znf_C2H2_type"/>
</dbReference>
<feature type="region of interest" description="Disordered" evidence="8">
    <location>
        <begin position="857"/>
        <end position="989"/>
    </location>
</feature>
<evidence type="ECO:0000256" key="7">
    <source>
        <dbReference type="PROSITE-ProRule" id="PRU00042"/>
    </source>
</evidence>
<dbReference type="OrthoDB" id="2448307at2759"/>
<feature type="region of interest" description="Disordered" evidence="8">
    <location>
        <begin position="452"/>
        <end position="492"/>
    </location>
</feature>
<comment type="caution">
    <text evidence="11">The sequence shown here is derived from an EMBL/GenBank/DDBJ whole genome shotgun (WGS) entry which is preliminary data.</text>
</comment>
<feature type="transmembrane region" description="Helical" evidence="9">
    <location>
        <begin position="248"/>
        <end position="269"/>
    </location>
</feature>
<keyword evidence="12" id="KW-1185">Reference proteome</keyword>
<dbReference type="PANTHER" id="PTHR34391">
    <property type="entry name" value="UPF0658 GOLGI APPARATUS MEMBRANE PROTEIN C1952.10C-RELATED"/>
    <property type="match status" value="1"/>
</dbReference>
<feature type="compositionally biased region" description="Pro residues" evidence="8">
    <location>
        <begin position="570"/>
        <end position="582"/>
    </location>
</feature>
<evidence type="ECO:0000256" key="5">
    <source>
        <dbReference type="ARBA" id="ARBA00022833"/>
    </source>
</evidence>
<dbReference type="GO" id="GO:0008270">
    <property type="term" value="F:zinc ion binding"/>
    <property type="evidence" value="ECO:0007669"/>
    <property type="project" value="UniProtKB-KW"/>
</dbReference>
<feature type="compositionally biased region" description="Acidic residues" evidence="8">
    <location>
        <begin position="668"/>
        <end position="688"/>
    </location>
</feature>
<keyword evidence="3" id="KW-0677">Repeat</keyword>
<feature type="domain" description="C2H2-type" evidence="10">
    <location>
        <begin position="711"/>
        <end position="740"/>
    </location>
</feature>
<reference evidence="11 12" key="1">
    <citation type="journal article" date="2019" name="Fungal Biol. Biotechnol.">
        <title>Draft genome sequence of fastidious pathogen Ceratobasidium theobromae, which causes vascular-streak dieback in Theobroma cacao.</title>
        <authorList>
            <person name="Ali S.S."/>
            <person name="Asman A."/>
            <person name="Shao J."/>
            <person name="Firmansyah A.P."/>
            <person name="Susilo A.W."/>
            <person name="Rosmana A."/>
            <person name="McMahon P."/>
            <person name="Junaid M."/>
            <person name="Guest D."/>
            <person name="Kheng T.Y."/>
            <person name="Meinhardt L.W."/>
            <person name="Bailey B.A."/>
        </authorList>
    </citation>
    <scope>NUCLEOTIDE SEQUENCE [LARGE SCALE GENOMIC DNA]</scope>
    <source>
        <strain evidence="11 12">CT2</strain>
    </source>
</reference>
<gene>
    <name evidence="11" type="ORF">CTheo_1970</name>
</gene>
<feature type="compositionally biased region" description="Basic and acidic residues" evidence="8">
    <location>
        <begin position="891"/>
        <end position="905"/>
    </location>
</feature>
<feature type="domain" description="C2H2-type" evidence="10">
    <location>
        <begin position="801"/>
        <end position="825"/>
    </location>
</feature>
<sequence length="989" mass="107054">MAFGNIRRWRYGLLAQPGAQAIEPFLGTRAQLGFIGTIIVQAIVVLTMVAIAFGLVESNIDTSNTEIYGNRLKTLPCYFAMFGLAELFELVMGLDALKLRNIIQLIGILIFHAMLIVSAGLQIHQTRTALVNPIGTDGVSVNPTDSCADDGYKTCSGSQGLFALVSKFLIVVPVILGVSLLGMIYFVRELYHEFGWAVFHAIGADPRMKEMYRWYQIMICLLKFDFFCFVALTMQLLIVVLNRSSAEFGLTVAAIPIVLVLLVACGIAVQREIKWLMTGSLILMLGAQAYFLYKFSRLFIGQTRAQYVSTRATLATVSIIAFLMIFASFAVGLRCFADFDKGLMKSKVQDVEVQTGRRPAKAAFSPVDTPGMEQRAWDWTSTWLSDNNTGCRLAATWYSGSSEPTRRRNRINTKYLSVKSVCQQTIPHAMRISETLDSSDEQLGLRLEDVVNDDGDGPDDMDGHHHGIHGHEPGPSLVPPNPHSQSVGTSMSPPDTISVQQLFDHAALEAQITDLLTAEAARPASRAAAAAAAARQRNRAVDHSIDPQAGPADTPSMAYPMSLATAQSYPMPPPPIGYPPQGPMSSEHDADSANPDQHHPGNQPISDNSVVAGVLDGAAGHSGNQPQNFADITDILAHLSAHLENAAAAAAAANNPQPTSATIVSSGPEDDDDSLHEGREDEEDDEEAPPPVAFNERPTGPEGEEDLTRPFVCDVPNCGKGFGRKSDLARHLRIHSGERPYPCDEPGCGKSFIQRSALNVHKRVHTGEKPHTCEYPGCDKTFGDSSSLARHRRTHTGRRPYKCDDPLCDKTFTRRTTLNRHMRVHMPGFDPHSRPTKRRRTEDELTDMPAIGSFITPRAALPGGVRPVPQMSHSTMVSLGPNAAGPSGSDGRIEPSTHSPSHPDHNQLPPAWARQHDPNAGLSPDVGNGIPVPNNGMDGSPGVYPDDWVRDMSGEGDPGDGDEMGGQSSAEGRAPGSSAQMPPPSIISY</sequence>
<proteinExistence type="predicted"/>
<evidence type="ECO:0000313" key="12">
    <source>
        <dbReference type="Proteomes" id="UP000383932"/>
    </source>
</evidence>
<evidence type="ECO:0000256" key="2">
    <source>
        <dbReference type="ARBA" id="ARBA00022723"/>
    </source>
</evidence>
<feature type="domain" description="C2H2-type" evidence="10">
    <location>
        <begin position="741"/>
        <end position="770"/>
    </location>
</feature>
<accession>A0A5N5QSN1</accession>
<feature type="region of interest" description="Disordered" evidence="8">
    <location>
        <begin position="824"/>
        <end position="844"/>
    </location>
</feature>
<feature type="transmembrane region" description="Helical" evidence="9">
    <location>
        <begin position="314"/>
        <end position="333"/>
    </location>
</feature>
<keyword evidence="9" id="KW-0472">Membrane</keyword>
<dbReference type="SMART" id="SM00355">
    <property type="entry name" value="ZnF_C2H2"/>
    <property type="match status" value="4"/>
</dbReference>
<keyword evidence="6" id="KW-0539">Nucleus</keyword>
<evidence type="ECO:0000313" key="11">
    <source>
        <dbReference type="EMBL" id="KAB5594648.1"/>
    </source>
</evidence>
<dbReference type="AlphaFoldDB" id="A0A5N5QSN1"/>
<dbReference type="InterPro" id="IPR036236">
    <property type="entry name" value="Znf_C2H2_sf"/>
</dbReference>
<dbReference type="InterPro" id="IPR040410">
    <property type="entry name" value="UPF0658_Golgi"/>
</dbReference>
<dbReference type="GO" id="GO:0005634">
    <property type="term" value="C:nucleus"/>
    <property type="evidence" value="ECO:0007669"/>
    <property type="project" value="UniProtKB-SubCell"/>
</dbReference>
<evidence type="ECO:0000256" key="8">
    <source>
        <dbReference type="SAM" id="MobiDB-lite"/>
    </source>
</evidence>
<evidence type="ECO:0000256" key="3">
    <source>
        <dbReference type="ARBA" id="ARBA00022737"/>
    </source>
</evidence>
<evidence type="ECO:0000256" key="4">
    <source>
        <dbReference type="ARBA" id="ARBA00022771"/>
    </source>
</evidence>